<dbReference type="EC" id="1.8.1.9" evidence="7"/>
<evidence type="ECO:0000256" key="3">
    <source>
        <dbReference type="ARBA" id="ARBA00022827"/>
    </source>
</evidence>
<dbReference type="Gene3D" id="3.50.50.60">
    <property type="entry name" value="FAD/NAD(P)-binding domain"/>
    <property type="match status" value="2"/>
</dbReference>
<keyword evidence="3 7" id="KW-0274">FAD</keyword>
<keyword evidence="2 7" id="KW-0285">Flavoprotein</keyword>
<evidence type="ECO:0000256" key="6">
    <source>
        <dbReference type="ARBA" id="ARBA00023284"/>
    </source>
</evidence>
<accession>A0A6P1ZID3</accession>
<evidence type="ECO:0000313" key="13">
    <source>
        <dbReference type="Proteomes" id="UP000503251"/>
    </source>
</evidence>
<keyword evidence="5" id="KW-1015">Disulfide bond</keyword>
<dbReference type="NCBIfam" id="TIGR01292">
    <property type="entry name" value="TRX_reduct"/>
    <property type="match status" value="1"/>
</dbReference>
<dbReference type="InterPro" id="IPR036188">
    <property type="entry name" value="FAD/NAD-bd_sf"/>
</dbReference>
<dbReference type="SUPFAM" id="SSF51905">
    <property type="entry name" value="FAD/NAD(P)-binding domain"/>
    <property type="match status" value="1"/>
</dbReference>
<reference evidence="11 12" key="1">
    <citation type="submission" date="2018-06" db="EMBL/GenBank/DDBJ databases">
        <title>Complete genome of Desulfovibrio marinus P48SEP.</title>
        <authorList>
            <person name="Crispim J.S."/>
            <person name="Vidigal P.M.P."/>
            <person name="Silva L.C.F."/>
            <person name="Araujo L.C."/>
            <person name="Laguardia C.N."/>
            <person name="Dias R.S."/>
            <person name="Sousa M.P."/>
            <person name="Paula S.O."/>
            <person name="Silva C."/>
        </authorList>
    </citation>
    <scope>NUCLEOTIDE SEQUENCE [LARGE SCALE GENOMIC DNA]</scope>
    <source>
        <strain evidence="11 12">P48SEP</strain>
    </source>
</reference>
<gene>
    <name evidence="11" type="primary">trxB</name>
    <name evidence="11" type="ORF">DQK91_06855</name>
    <name evidence="10" type="ORF">E8L03_04435</name>
</gene>
<comment type="subunit">
    <text evidence="7">Homodimer.</text>
</comment>
<evidence type="ECO:0000313" key="12">
    <source>
        <dbReference type="Proteomes" id="UP000434052"/>
    </source>
</evidence>
<keyword evidence="6 7" id="KW-0676">Redox-active center</keyword>
<dbReference type="InterPro" id="IPR005982">
    <property type="entry name" value="Thioredox_Rdtase"/>
</dbReference>
<dbReference type="InterPro" id="IPR023753">
    <property type="entry name" value="FAD/NAD-binding_dom"/>
</dbReference>
<keyword evidence="13" id="KW-1185">Reference proteome</keyword>
<evidence type="ECO:0000259" key="9">
    <source>
        <dbReference type="Pfam" id="PF07992"/>
    </source>
</evidence>
<dbReference type="GO" id="GO:0019430">
    <property type="term" value="P:removal of superoxide radicals"/>
    <property type="evidence" value="ECO:0007669"/>
    <property type="project" value="UniProtKB-UniRule"/>
</dbReference>
<dbReference type="OrthoDB" id="9806179at2"/>
<dbReference type="PROSITE" id="PS00573">
    <property type="entry name" value="PYRIDINE_REDOX_2"/>
    <property type="match status" value="1"/>
</dbReference>
<keyword evidence="4 7" id="KW-0560">Oxidoreductase</keyword>
<dbReference type="EMBL" id="QMIF01000003">
    <property type="protein sequence ID" value="TVM35112.1"/>
    <property type="molecule type" value="Genomic_DNA"/>
</dbReference>
<protein>
    <recommendedName>
        <fullName evidence="7">Thioredoxin reductase</fullName>
        <ecNumber evidence="7">1.8.1.9</ecNumber>
    </recommendedName>
</protein>
<dbReference type="Pfam" id="PF07992">
    <property type="entry name" value="Pyr_redox_2"/>
    <property type="match status" value="1"/>
</dbReference>
<dbReference type="RefSeq" id="WP_144234667.1">
    <property type="nucleotide sequence ID" value="NZ_CP039543.1"/>
</dbReference>
<dbReference type="InterPro" id="IPR050097">
    <property type="entry name" value="Ferredoxin-NADP_redctase_2"/>
</dbReference>
<name>A0A6P1ZID3_9BACT</name>
<dbReference type="InterPro" id="IPR008255">
    <property type="entry name" value="Pyr_nucl-diS_OxRdtase_2_AS"/>
</dbReference>
<comment type="cofactor">
    <cofactor evidence="8">
        <name>FAD</name>
        <dbReference type="ChEBI" id="CHEBI:57692"/>
    </cofactor>
    <text evidence="8">Binds 1 FAD per subunit.</text>
</comment>
<proteinExistence type="inferred from homology"/>
<evidence type="ECO:0000256" key="8">
    <source>
        <dbReference type="RuleBase" id="RU003881"/>
    </source>
</evidence>
<evidence type="ECO:0000256" key="1">
    <source>
        <dbReference type="ARBA" id="ARBA00009333"/>
    </source>
</evidence>
<dbReference type="Proteomes" id="UP000503251">
    <property type="component" value="Chromosome"/>
</dbReference>
<dbReference type="EMBL" id="CP039543">
    <property type="protein sequence ID" value="QJT08217.1"/>
    <property type="molecule type" value="Genomic_DNA"/>
</dbReference>
<reference evidence="10 13" key="2">
    <citation type="submission" date="2019-04" db="EMBL/GenBank/DDBJ databases">
        <title>Isolation and culture of sulfate reducing bacteria from the cold seep of the South China Sea.</title>
        <authorList>
            <person name="Sun C."/>
            <person name="Liu R."/>
        </authorList>
    </citation>
    <scope>NUCLEOTIDE SEQUENCE [LARGE SCALE GENOMIC DNA]</scope>
    <source>
        <strain evidence="10 13">CS1</strain>
    </source>
</reference>
<evidence type="ECO:0000313" key="10">
    <source>
        <dbReference type="EMBL" id="QJT08217.1"/>
    </source>
</evidence>
<feature type="domain" description="FAD/NAD(P)-binding" evidence="9">
    <location>
        <begin position="4"/>
        <end position="291"/>
    </location>
</feature>
<dbReference type="PANTHER" id="PTHR48105">
    <property type="entry name" value="THIOREDOXIN REDUCTASE 1-RELATED-RELATED"/>
    <property type="match status" value="1"/>
</dbReference>
<comment type="catalytic activity">
    <reaction evidence="7">
        <text>[thioredoxin]-dithiol + NADP(+) = [thioredoxin]-disulfide + NADPH + H(+)</text>
        <dbReference type="Rhea" id="RHEA:20345"/>
        <dbReference type="Rhea" id="RHEA-COMP:10698"/>
        <dbReference type="Rhea" id="RHEA-COMP:10700"/>
        <dbReference type="ChEBI" id="CHEBI:15378"/>
        <dbReference type="ChEBI" id="CHEBI:29950"/>
        <dbReference type="ChEBI" id="CHEBI:50058"/>
        <dbReference type="ChEBI" id="CHEBI:57783"/>
        <dbReference type="ChEBI" id="CHEBI:58349"/>
        <dbReference type="EC" id="1.8.1.9"/>
    </reaction>
</comment>
<evidence type="ECO:0000256" key="5">
    <source>
        <dbReference type="ARBA" id="ARBA00023157"/>
    </source>
</evidence>
<comment type="similarity">
    <text evidence="1 7">Belongs to the class-II pyridine nucleotide-disulfide oxidoreductase family.</text>
</comment>
<sequence length="305" mass="33632">MKRYDCVIIGGGPAGMTAALYLLRAGARIAWVEKLSPGGQTLLTETIDNYPGHPKGIQGYELADLFASHLEGYEFDRYMDEVRVFEPEPGKHRVRVGEDWLEATTVIVATGSEYRHLGLPREEELTGRGVSYCALCDGNFYRDKVVAVVGGGNSALEESLYLAKIVKKLYLIHRRKEFRGMMCYQDKCFAAPKISMMLESTVDEILGENEVTGLRVRNVRTNESQDIAVDGLFVFVGFKPQATFLPDALRTDEAGYIITDTEMHTNIEGVYAAGDARSKLCRQVVTAVGDGATAAHAASVYLDKL</sequence>
<dbReference type="PRINTS" id="PR00368">
    <property type="entry name" value="FADPNR"/>
</dbReference>
<organism evidence="11 12">
    <name type="scientific">Oceanidesulfovibrio marinus</name>
    <dbReference type="NCBI Taxonomy" id="370038"/>
    <lineage>
        <taxon>Bacteria</taxon>
        <taxon>Pseudomonadati</taxon>
        <taxon>Thermodesulfobacteriota</taxon>
        <taxon>Desulfovibrionia</taxon>
        <taxon>Desulfovibrionales</taxon>
        <taxon>Desulfovibrionaceae</taxon>
        <taxon>Oceanidesulfovibrio</taxon>
    </lineage>
</organism>
<evidence type="ECO:0000256" key="4">
    <source>
        <dbReference type="ARBA" id="ARBA00023002"/>
    </source>
</evidence>
<keyword evidence="8" id="KW-0521">NADP</keyword>
<evidence type="ECO:0000313" key="11">
    <source>
        <dbReference type="EMBL" id="TVM35112.1"/>
    </source>
</evidence>
<dbReference type="AlphaFoldDB" id="A0A6P1ZID3"/>
<dbReference type="GO" id="GO:0005737">
    <property type="term" value="C:cytoplasm"/>
    <property type="evidence" value="ECO:0007669"/>
    <property type="project" value="InterPro"/>
</dbReference>
<dbReference type="GO" id="GO:0004791">
    <property type="term" value="F:thioredoxin-disulfide reductase (NADPH) activity"/>
    <property type="evidence" value="ECO:0007669"/>
    <property type="project" value="UniProtKB-UniRule"/>
</dbReference>
<evidence type="ECO:0000256" key="2">
    <source>
        <dbReference type="ARBA" id="ARBA00022630"/>
    </source>
</evidence>
<dbReference type="PRINTS" id="PR00469">
    <property type="entry name" value="PNDRDTASEII"/>
</dbReference>
<dbReference type="Proteomes" id="UP000434052">
    <property type="component" value="Unassembled WGS sequence"/>
</dbReference>
<evidence type="ECO:0000256" key="7">
    <source>
        <dbReference type="RuleBase" id="RU003880"/>
    </source>
</evidence>